<evidence type="ECO:0000313" key="6">
    <source>
        <dbReference type="Proteomes" id="UP000283734"/>
    </source>
</evidence>
<dbReference type="InterPro" id="IPR036291">
    <property type="entry name" value="NAD(P)-bd_dom_sf"/>
</dbReference>
<dbReference type="GO" id="GO:0016491">
    <property type="term" value="F:oxidoreductase activity"/>
    <property type="evidence" value="ECO:0007669"/>
    <property type="project" value="UniProtKB-KW"/>
</dbReference>
<gene>
    <name evidence="5" type="ORF">D4A39_02240</name>
</gene>
<protein>
    <submittedName>
        <fullName evidence="5">SDR family oxidoreductase</fullName>
    </submittedName>
</protein>
<dbReference type="InterPro" id="IPR057326">
    <property type="entry name" value="KR_dom"/>
</dbReference>
<dbReference type="Proteomes" id="UP000283734">
    <property type="component" value="Unassembled WGS sequence"/>
</dbReference>
<dbReference type="SMART" id="SM00822">
    <property type="entry name" value="PKS_KR"/>
    <property type="match status" value="1"/>
</dbReference>
<dbReference type="SUPFAM" id="SSF51735">
    <property type="entry name" value="NAD(P)-binding Rossmann-fold domains"/>
    <property type="match status" value="1"/>
</dbReference>
<sequence>MHAVLVTGASAGIGEEFARQLAAEGQHLVLVARRLDRLEALASELKARHNIEVACIASDLAVAGAAQALVSELDTRGITLGGLINNAGFGDRGGFQALSLQRQLDMIQVNVTALVDLTWRLLPGLKSRPNSFVINVASTAAFQAGPNMAVYYASKAFVLSFSEALHEELKGEGVAVSALCPGATDSEFASEANMTNTLLFKAGTMTPQAVVSKALAGRRKAIVIPGWKNLITVWLGKVSPRAVTRKLAGLLQR</sequence>
<dbReference type="PIRSF" id="PIRSF000126">
    <property type="entry name" value="11-beta-HSD1"/>
    <property type="match status" value="1"/>
</dbReference>
<evidence type="ECO:0000259" key="4">
    <source>
        <dbReference type="SMART" id="SM00822"/>
    </source>
</evidence>
<dbReference type="Gene3D" id="3.40.50.720">
    <property type="entry name" value="NAD(P)-binding Rossmann-like Domain"/>
    <property type="match status" value="1"/>
</dbReference>
<name>A0A418Y2F6_9GAMM</name>
<dbReference type="RefSeq" id="WP_119917414.1">
    <property type="nucleotide sequence ID" value="NZ_CAXGPP010000048.1"/>
</dbReference>
<dbReference type="PANTHER" id="PTHR43086">
    <property type="entry name" value="VERY-LONG-CHAIN 3-OXOOACYL-COA REDUCTASE"/>
    <property type="match status" value="1"/>
</dbReference>
<evidence type="ECO:0000256" key="1">
    <source>
        <dbReference type="ARBA" id="ARBA00006484"/>
    </source>
</evidence>
<feature type="domain" description="Ketoreductase" evidence="4">
    <location>
        <begin position="2"/>
        <end position="182"/>
    </location>
</feature>
<reference evidence="5 6" key="1">
    <citation type="submission" date="2018-09" db="EMBL/GenBank/DDBJ databases">
        <title>Alcanivorax profundi sp. nov., isolated from 1000 m-depth seawater of the Mariana Trench.</title>
        <authorList>
            <person name="Liu J."/>
        </authorList>
    </citation>
    <scope>NUCLEOTIDE SEQUENCE [LARGE SCALE GENOMIC DNA]</scope>
    <source>
        <strain evidence="5 6">MTEO17</strain>
    </source>
</reference>
<organism evidence="5 6">
    <name type="scientific">Alcanivorax profundi</name>
    <dbReference type="NCBI Taxonomy" id="2338368"/>
    <lineage>
        <taxon>Bacteria</taxon>
        <taxon>Pseudomonadati</taxon>
        <taxon>Pseudomonadota</taxon>
        <taxon>Gammaproteobacteria</taxon>
        <taxon>Oceanospirillales</taxon>
        <taxon>Alcanivoracaceae</taxon>
        <taxon>Alcanivorax</taxon>
    </lineage>
</organism>
<dbReference type="PRINTS" id="PR00080">
    <property type="entry name" value="SDRFAMILY"/>
</dbReference>
<accession>A0A418Y2F6</accession>
<dbReference type="Pfam" id="PF00106">
    <property type="entry name" value="adh_short"/>
    <property type="match status" value="1"/>
</dbReference>
<keyword evidence="2" id="KW-0560">Oxidoreductase</keyword>
<dbReference type="InterPro" id="IPR002347">
    <property type="entry name" value="SDR_fam"/>
</dbReference>
<proteinExistence type="inferred from homology"/>
<dbReference type="OrthoDB" id="7301144at2"/>
<keyword evidence="6" id="KW-1185">Reference proteome</keyword>
<comment type="similarity">
    <text evidence="1 3">Belongs to the short-chain dehydrogenases/reductases (SDR) family.</text>
</comment>
<comment type="caution">
    <text evidence="5">The sequence shown here is derived from an EMBL/GenBank/DDBJ whole genome shotgun (WGS) entry which is preliminary data.</text>
</comment>
<dbReference type="PANTHER" id="PTHR43086:SF3">
    <property type="entry name" value="NADP-DEPENDENT 3-HYDROXY ACID DEHYDROGENASE YDFG"/>
    <property type="match status" value="1"/>
</dbReference>
<evidence type="ECO:0000313" key="5">
    <source>
        <dbReference type="EMBL" id="RJG19695.1"/>
    </source>
</evidence>
<evidence type="ECO:0000256" key="3">
    <source>
        <dbReference type="RuleBase" id="RU000363"/>
    </source>
</evidence>
<dbReference type="EMBL" id="QYYA01000001">
    <property type="protein sequence ID" value="RJG19695.1"/>
    <property type="molecule type" value="Genomic_DNA"/>
</dbReference>
<dbReference type="PRINTS" id="PR00081">
    <property type="entry name" value="GDHRDH"/>
</dbReference>
<evidence type="ECO:0000256" key="2">
    <source>
        <dbReference type="ARBA" id="ARBA00023002"/>
    </source>
</evidence>
<dbReference type="AlphaFoldDB" id="A0A418Y2F6"/>